<evidence type="ECO:0000313" key="3">
    <source>
        <dbReference type="Proteomes" id="UP000590811"/>
    </source>
</evidence>
<dbReference type="PRINTS" id="PR00411">
    <property type="entry name" value="PNDRDTASEI"/>
</dbReference>
<dbReference type="InterPro" id="IPR002937">
    <property type="entry name" value="Amino_oxidase"/>
</dbReference>
<dbReference type="Proteomes" id="UP000590811">
    <property type="component" value="Unassembled WGS sequence"/>
</dbReference>
<evidence type="ECO:0000313" key="2">
    <source>
        <dbReference type="EMBL" id="MBB2986261.1"/>
    </source>
</evidence>
<dbReference type="PANTHER" id="PTHR42841">
    <property type="entry name" value="AMINE OXIDASE"/>
    <property type="match status" value="1"/>
</dbReference>
<dbReference type="Gene3D" id="3.50.50.60">
    <property type="entry name" value="FAD/NAD(P)-binding domain"/>
    <property type="match status" value="1"/>
</dbReference>
<dbReference type="Pfam" id="PF01593">
    <property type="entry name" value="Amino_oxidase"/>
    <property type="match status" value="1"/>
</dbReference>
<reference evidence="2 3" key="1">
    <citation type="submission" date="2020-08" db="EMBL/GenBank/DDBJ databases">
        <title>Genomic Encyclopedia of Type Strains, Phase IV (KMG-V): Genome sequencing to study the core and pangenomes of soil and plant-associated prokaryotes.</title>
        <authorList>
            <person name="Whitman W."/>
        </authorList>
    </citation>
    <scope>NUCLEOTIDE SEQUENCE [LARGE SCALE GENOMIC DNA]</scope>
    <source>
        <strain evidence="2 3">B3ACCR2</strain>
    </source>
</reference>
<name>A0A839Q0V0_9MICO</name>
<comment type="caution">
    <text evidence="2">The sequence shown here is derived from an EMBL/GenBank/DDBJ whole genome shotgun (WGS) entry which is preliminary data.</text>
</comment>
<dbReference type="SUPFAM" id="SSF51905">
    <property type="entry name" value="FAD/NAD(P)-binding domain"/>
    <property type="match status" value="1"/>
</dbReference>
<dbReference type="RefSeq" id="WP_184509319.1">
    <property type="nucleotide sequence ID" value="NZ_JACHVT010000003.1"/>
</dbReference>
<protein>
    <submittedName>
        <fullName evidence="2">Phytoene dehydrogenase-like protein</fullName>
    </submittedName>
</protein>
<accession>A0A839Q0V0</accession>
<organism evidence="2 3">
    <name type="scientific">Terracoccus luteus</name>
    <dbReference type="NCBI Taxonomy" id="53356"/>
    <lineage>
        <taxon>Bacteria</taxon>
        <taxon>Bacillati</taxon>
        <taxon>Actinomycetota</taxon>
        <taxon>Actinomycetes</taxon>
        <taxon>Micrococcales</taxon>
        <taxon>Intrasporangiaceae</taxon>
        <taxon>Terracoccus</taxon>
    </lineage>
</organism>
<proteinExistence type="predicted"/>
<evidence type="ECO:0000259" key="1">
    <source>
        <dbReference type="Pfam" id="PF01593"/>
    </source>
</evidence>
<dbReference type="PROSITE" id="PS51257">
    <property type="entry name" value="PROKAR_LIPOPROTEIN"/>
    <property type="match status" value="1"/>
</dbReference>
<feature type="domain" description="Amine oxidase" evidence="1">
    <location>
        <begin position="16"/>
        <end position="414"/>
    </location>
</feature>
<dbReference type="AlphaFoldDB" id="A0A839Q0V0"/>
<dbReference type="GO" id="GO:0016491">
    <property type="term" value="F:oxidoreductase activity"/>
    <property type="evidence" value="ECO:0007669"/>
    <property type="project" value="InterPro"/>
</dbReference>
<gene>
    <name evidence="2" type="ORF">FHW14_001415</name>
</gene>
<dbReference type="EMBL" id="JACHVT010000003">
    <property type="protein sequence ID" value="MBB2986261.1"/>
    <property type="molecule type" value="Genomic_DNA"/>
</dbReference>
<sequence>MSRTPSCDVVVVGAGLAGLACARRLTGLGREVVVLEASDAVGGRVRTDVVDGFRCDRGFQVLNPAYPAVEQLVDVDALAMRSFGAGVLVRRGDRLVTVADPRREPRLLGATLRSGYVRPLELAALARWAGEALVAPGRSKRGRDRSLAGSFDDAGVTGPLRHEVLERFLDGVLVESRGETSAAYVRLLVRSFALGRPGVPALGMQSLPEQLAAPLADRVQLDRPVETVERAEGGWTVRATGATTTARAVVVATDPLTAADLTPLPAPAVNGLTTWWFEAPEPPTRHPLVAVDGDRLAGGRPRGPVVNSTVMTNAAPSYAPQGRHLVEATTLHGEGPASEAQVRAHLATLWGRPTTDWRVVVRHDVDLALPAFPAGRPLRSPVDLGDGRFVCGDHRDTPSIQGALVSGRRTAERVHTALG</sequence>
<dbReference type="InterPro" id="IPR036188">
    <property type="entry name" value="FAD/NAD-bd_sf"/>
</dbReference>